<dbReference type="InterPro" id="IPR055342">
    <property type="entry name" value="MreC_beta-barrel_core"/>
</dbReference>
<dbReference type="Proteomes" id="UP000464314">
    <property type="component" value="Chromosome"/>
</dbReference>
<comment type="similarity">
    <text evidence="1 5">Belongs to the MreC family.</text>
</comment>
<protein>
    <recommendedName>
        <fullName evidence="2 5">Cell shape-determining protein MreC</fullName>
    </recommendedName>
    <alternativeName>
        <fullName evidence="4 5">Cell shape protein MreC</fullName>
    </alternativeName>
</protein>
<dbReference type="RefSeq" id="WP_161839069.1">
    <property type="nucleotide sequence ID" value="NZ_CP048000.1"/>
</dbReference>
<gene>
    <name evidence="8" type="primary">mreC</name>
    <name evidence="8" type="ORF">Ana3638_16825</name>
</gene>
<dbReference type="Pfam" id="PF04085">
    <property type="entry name" value="MreC"/>
    <property type="match status" value="1"/>
</dbReference>
<dbReference type="NCBIfam" id="TIGR00219">
    <property type="entry name" value="mreC"/>
    <property type="match status" value="1"/>
</dbReference>
<evidence type="ECO:0000256" key="5">
    <source>
        <dbReference type="PIRNR" id="PIRNR038471"/>
    </source>
</evidence>
<feature type="transmembrane region" description="Helical" evidence="6">
    <location>
        <begin position="12"/>
        <end position="32"/>
    </location>
</feature>
<dbReference type="AlphaFoldDB" id="A0A6P1TMK8"/>
<dbReference type="PIRSF" id="PIRSF038471">
    <property type="entry name" value="MreC"/>
    <property type="match status" value="1"/>
</dbReference>
<proteinExistence type="inferred from homology"/>
<evidence type="ECO:0000256" key="4">
    <source>
        <dbReference type="ARBA" id="ARBA00032089"/>
    </source>
</evidence>
<evidence type="ECO:0000256" key="1">
    <source>
        <dbReference type="ARBA" id="ARBA00009369"/>
    </source>
</evidence>
<evidence type="ECO:0000256" key="2">
    <source>
        <dbReference type="ARBA" id="ARBA00013855"/>
    </source>
</evidence>
<dbReference type="PANTHER" id="PTHR34138:SF1">
    <property type="entry name" value="CELL SHAPE-DETERMINING PROTEIN MREC"/>
    <property type="match status" value="1"/>
</dbReference>
<organism evidence="8 9">
    <name type="scientific">Anaerocolumna sedimenticola</name>
    <dbReference type="NCBI Taxonomy" id="2696063"/>
    <lineage>
        <taxon>Bacteria</taxon>
        <taxon>Bacillati</taxon>
        <taxon>Bacillota</taxon>
        <taxon>Clostridia</taxon>
        <taxon>Lachnospirales</taxon>
        <taxon>Lachnospiraceae</taxon>
        <taxon>Anaerocolumna</taxon>
    </lineage>
</organism>
<dbReference type="InterPro" id="IPR007221">
    <property type="entry name" value="MreC"/>
</dbReference>
<dbReference type="InterPro" id="IPR042177">
    <property type="entry name" value="Cell/Rod_1"/>
</dbReference>
<dbReference type="PANTHER" id="PTHR34138">
    <property type="entry name" value="CELL SHAPE-DETERMINING PROTEIN MREC"/>
    <property type="match status" value="1"/>
</dbReference>
<accession>A0A6P1TMK8</accession>
<evidence type="ECO:0000256" key="3">
    <source>
        <dbReference type="ARBA" id="ARBA00022960"/>
    </source>
</evidence>
<dbReference type="Gene3D" id="2.40.10.350">
    <property type="entry name" value="Rod shape-determining protein MreC, domain 2"/>
    <property type="match status" value="1"/>
</dbReference>
<keyword evidence="9" id="KW-1185">Reference proteome</keyword>
<dbReference type="KEGG" id="anr:Ana3638_16825"/>
<name>A0A6P1TMK8_9FIRM</name>
<dbReference type="Gene3D" id="2.40.10.340">
    <property type="entry name" value="Rod shape-determining protein MreC, domain 1"/>
    <property type="match status" value="1"/>
</dbReference>
<reference evidence="8 9" key="1">
    <citation type="submission" date="2020-01" db="EMBL/GenBank/DDBJ databases">
        <title>Genome analysis of Anaerocolumna sp. CBA3638.</title>
        <authorList>
            <person name="Kim J."/>
            <person name="Roh S.W."/>
        </authorList>
    </citation>
    <scope>NUCLEOTIDE SEQUENCE [LARGE SCALE GENOMIC DNA]</scope>
    <source>
        <strain evidence="8 9">CBA3638</strain>
    </source>
</reference>
<keyword evidence="6" id="KW-0812">Transmembrane</keyword>
<feature type="domain" description="Rod shape-determining protein MreC beta-barrel core" evidence="7">
    <location>
        <begin position="125"/>
        <end position="274"/>
    </location>
</feature>
<keyword evidence="6" id="KW-1133">Transmembrane helix</keyword>
<evidence type="ECO:0000313" key="9">
    <source>
        <dbReference type="Proteomes" id="UP000464314"/>
    </source>
</evidence>
<evidence type="ECO:0000313" key="8">
    <source>
        <dbReference type="EMBL" id="QHQ62244.1"/>
    </source>
</evidence>
<dbReference type="EMBL" id="CP048000">
    <property type="protein sequence ID" value="QHQ62244.1"/>
    <property type="molecule type" value="Genomic_DNA"/>
</dbReference>
<dbReference type="GO" id="GO:0008360">
    <property type="term" value="P:regulation of cell shape"/>
    <property type="evidence" value="ECO:0007669"/>
    <property type="project" value="UniProtKB-KW"/>
</dbReference>
<sequence length="290" mass="32287">MRRRTKFNINPKHLFISGALLCFVLIFVSFQYKEQLSPVKTAAGNVISPMQDGINSIGHAISSQVEKLSSLSKLLKENATLKDQVSTLSYENKILLQDKYELDRFRDLYKLDKKYADYPKVGARVIDADPNSWYNSFRIDKGTDDGIAVNMNVIAGNGLVGIIEEVGKNWARVKSIIDDSSNVSGMFLKTSDRCIVNGDLELYNSGVIGVELIGKDTKVSDGYEVVTSPISDKYLQGILIGYISDLTVDPNNLTKTAHLTPAVDFDRLEEVLIITELKEPLVDIDDTKKK</sequence>
<evidence type="ECO:0000259" key="7">
    <source>
        <dbReference type="Pfam" id="PF04085"/>
    </source>
</evidence>
<comment type="function">
    <text evidence="5">Involved in formation and maintenance of cell shape.</text>
</comment>
<keyword evidence="3 5" id="KW-0133">Cell shape</keyword>
<dbReference type="GO" id="GO:0005886">
    <property type="term" value="C:plasma membrane"/>
    <property type="evidence" value="ECO:0007669"/>
    <property type="project" value="TreeGrafter"/>
</dbReference>
<keyword evidence="6" id="KW-0472">Membrane</keyword>
<dbReference type="InterPro" id="IPR042175">
    <property type="entry name" value="Cell/Rod_MreC_2"/>
</dbReference>
<evidence type="ECO:0000256" key="6">
    <source>
        <dbReference type="SAM" id="Phobius"/>
    </source>
</evidence>